<dbReference type="Proteomes" id="UP001652600">
    <property type="component" value="Chromosome 7"/>
</dbReference>
<proteinExistence type="predicted"/>
<accession>A0A1S3BW26</accession>
<dbReference type="Pfam" id="PF09423">
    <property type="entry name" value="PhoD"/>
    <property type="match status" value="1"/>
</dbReference>
<dbReference type="Gene3D" id="3.60.21.70">
    <property type="entry name" value="PhoD-like phosphatase"/>
    <property type="match status" value="1"/>
</dbReference>
<dbReference type="AlphaFoldDB" id="A0A1S3BW26"/>
<dbReference type="PANTHER" id="PTHR33987:SF1">
    <property type="entry name" value="CALCINEURIN-LIKE METALLO-PHOSPHOESTERASE SUPERFAMILY PROTEIN"/>
    <property type="match status" value="1"/>
</dbReference>
<dbReference type="InterPro" id="IPR029052">
    <property type="entry name" value="Metallo-depent_PP-like"/>
</dbReference>
<dbReference type="eggNOG" id="ENOG502QTGZ">
    <property type="taxonomic scope" value="Eukaryota"/>
</dbReference>
<name>A0A1S3BW26_CUCME</name>
<dbReference type="FunCoup" id="A0A1S3BW26">
    <property type="interactions" value="179"/>
</dbReference>
<dbReference type="CDD" id="cd07389">
    <property type="entry name" value="MPP_PhoD"/>
    <property type="match status" value="1"/>
</dbReference>
<dbReference type="InterPro" id="IPR018946">
    <property type="entry name" value="PhoD-like_MPP"/>
</dbReference>
<sequence length="494" mass="56229">MGNEAGWSWWRFFIVAGVAVTGFLFPSSSASQQEQLMETQPVVSRIAFGSCANQDAPQPIWNSIINFDPHVFIWLGDNIYGDIRRPFKLFGRERTVGPWKNVPRFIPSSKQEMMLKYNKGKTIPGYSWLRQRTKVIGVWDDHDYGLNDAGKEFTEKVTNQKLLLDFLDEPLDSPRRKQHGVYASYMFGPIGKQIKVILLDTRYHRDPLFSDGTILGTAQWTWLKRELKGPESAVTIIGSSIQVISNLSATTRPLFYLESWGRFPKERDLLFKLIADSKRKGVFFISGDVHFGEISRSDCAVEYPLFDITSSGLTQAVERAVPRPLQFLVRFLAWLTPSTMRVMKSKCRYNSCTFGMHANRLIFSLDVLHCFASLLCTNCRFLLGQPNFGVVEIDWGASPVRIKMEVRDTNGLTVVGVNIPLSSLRPGNNEYLCSNGMGEYQRHCLLEVHLGWIVRYRLAILFYSTLTLLLLASLGIGYVATLTCRKCIRKCKRD</sequence>
<keyword evidence="3" id="KW-1185">Reference proteome</keyword>
<keyword evidence="1" id="KW-0472">Membrane</keyword>
<dbReference type="PANTHER" id="PTHR33987">
    <property type="entry name" value="CALCINEURIN-LIKE METALLO-PHOSPHOESTERASE SUPERFAMILY PROTEIN"/>
    <property type="match status" value="1"/>
</dbReference>
<organism evidence="3 4">
    <name type="scientific">Cucumis melo</name>
    <name type="common">Muskmelon</name>
    <dbReference type="NCBI Taxonomy" id="3656"/>
    <lineage>
        <taxon>Eukaryota</taxon>
        <taxon>Viridiplantae</taxon>
        <taxon>Streptophyta</taxon>
        <taxon>Embryophyta</taxon>
        <taxon>Tracheophyta</taxon>
        <taxon>Spermatophyta</taxon>
        <taxon>Magnoliopsida</taxon>
        <taxon>eudicotyledons</taxon>
        <taxon>Gunneridae</taxon>
        <taxon>Pentapetalae</taxon>
        <taxon>rosids</taxon>
        <taxon>fabids</taxon>
        <taxon>Cucurbitales</taxon>
        <taxon>Cucurbitaceae</taxon>
        <taxon>Benincaseae</taxon>
        <taxon>Cucumis</taxon>
    </lineage>
</organism>
<dbReference type="RefSeq" id="XP_008453047.2">
    <property type="nucleotide sequence ID" value="XM_008454825.3"/>
</dbReference>
<gene>
    <name evidence="4" type="primary">LOC103493872</name>
</gene>
<keyword evidence="1" id="KW-1133">Transmembrane helix</keyword>
<protein>
    <submittedName>
        <fullName evidence="4">Uncharacterized protein LOC103493872 isoform X1</fullName>
    </submittedName>
</protein>
<feature type="domain" description="PhoD-like phosphatase metallophosphatase" evidence="2">
    <location>
        <begin position="47"/>
        <end position="295"/>
    </location>
</feature>
<dbReference type="InParanoid" id="A0A1S3BW26"/>
<dbReference type="KEGG" id="cmo:103493872"/>
<keyword evidence="1" id="KW-0812">Transmembrane</keyword>
<evidence type="ECO:0000256" key="1">
    <source>
        <dbReference type="SAM" id="Phobius"/>
    </source>
</evidence>
<dbReference type="GeneID" id="103493872"/>
<dbReference type="InterPro" id="IPR038607">
    <property type="entry name" value="PhoD-like_sf"/>
</dbReference>
<evidence type="ECO:0000313" key="4">
    <source>
        <dbReference type="RefSeq" id="XP_008453047.2"/>
    </source>
</evidence>
<reference evidence="4" key="1">
    <citation type="submission" date="2025-08" db="UniProtKB">
        <authorList>
            <consortium name="RefSeq"/>
        </authorList>
    </citation>
    <scope>IDENTIFICATION</scope>
    <source>
        <tissue evidence="4">Stem</tissue>
    </source>
</reference>
<evidence type="ECO:0000259" key="2">
    <source>
        <dbReference type="Pfam" id="PF09423"/>
    </source>
</evidence>
<dbReference type="SUPFAM" id="SSF56300">
    <property type="entry name" value="Metallo-dependent phosphatases"/>
    <property type="match status" value="1"/>
</dbReference>
<evidence type="ECO:0000313" key="3">
    <source>
        <dbReference type="Proteomes" id="UP001652600"/>
    </source>
</evidence>
<feature type="transmembrane region" description="Helical" evidence="1">
    <location>
        <begin position="460"/>
        <end position="484"/>
    </location>
</feature>